<dbReference type="AlphaFoldDB" id="A0AA88APT5"/>
<evidence type="ECO:0000313" key="2">
    <source>
        <dbReference type="EMBL" id="GMN56250.1"/>
    </source>
</evidence>
<protein>
    <submittedName>
        <fullName evidence="2">Uncharacterized protein</fullName>
    </submittedName>
</protein>
<feature type="region of interest" description="Disordered" evidence="1">
    <location>
        <begin position="72"/>
        <end position="107"/>
    </location>
</feature>
<dbReference type="EMBL" id="BTGU01000062">
    <property type="protein sequence ID" value="GMN56250.1"/>
    <property type="molecule type" value="Genomic_DNA"/>
</dbReference>
<comment type="caution">
    <text evidence="2">The sequence shown here is derived from an EMBL/GenBank/DDBJ whole genome shotgun (WGS) entry which is preliminary data.</text>
</comment>
<dbReference type="Proteomes" id="UP001187192">
    <property type="component" value="Unassembled WGS sequence"/>
</dbReference>
<organism evidence="2 3">
    <name type="scientific">Ficus carica</name>
    <name type="common">Common fig</name>
    <dbReference type="NCBI Taxonomy" id="3494"/>
    <lineage>
        <taxon>Eukaryota</taxon>
        <taxon>Viridiplantae</taxon>
        <taxon>Streptophyta</taxon>
        <taxon>Embryophyta</taxon>
        <taxon>Tracheophyta</taxon>
        <taxon>Spermatophyta</taxon>
        <taxon>Magnoliopsida</taxon>
        <taxon>eudicotyledons</taxon>
        <taxon>Gunneridae</taxon>
        <taxon>Pentapetalae</taxon>
        <taxon>rosids</taxon>
        <taxon>fabids</taxon>
        <taxon>Rosales</taxon>
        <taxon>Moraceae</taxon>
        <taxon>Ficeae</taxon>
        <taxon>Ficus</taxon>
    </lineage>
</organism>
<evidence type="ECO:0000256" key="1">
    <source>
        <dbReference type="SAM" id="MobiDB-lite"/>
    </source>
</evidence>
<feature type="compositionally biased region" description="Basic and acidic residues" evidence="1">
    <location>
        <begin position="95"/>
        <end position="106"/>
    </location>
</feature>
<keyword evidence="3" id="KW-1185">Reference proteome</keyword>
<gene>
    <name evidence="2" type="ORF">TIFTF001_025358</name>
</gene>
<reference evidence="2" key="1">
    <citation type="submission" date="2023-07" db="EMBL/GenBank/DDBJ databases">
        <title>draft genome sequence of fig (Ficus carica).</title>
        <authorList>
            <person name="Takahashi T."/>
            <person name="Nishimura K."/>
        </authorList>
    </citation>
    <scope>NUCLEOTIDE SEQUENCE</scope>
</reference>
<name>A0AA88APT5_FICCA</name>
<accession>A0AA88APT5</accession>
<evidence type="ECO:0000313" key="3">
    <source>
        <dbReference type="Proteomes" id="UP001187192"/>
    </source>
</evidence>
<proteinExistence type="predicted"/>
<sequence length="143" mass="16193">MHQLLQELIHLTIGPSKIESTRSTPLELTPKQSNMTTYYNSSQVNTPLDCHNLRRSLKACKHGGKSLQSWSMTLQSRSEKPPTMEQMPSITNRDPPTKEMNKRETMKTYSLGRPLIKQGKCTDLRIEADNHVDAGIMPMPTLS</sequence>